<evidence type="ECO:0000313" key="4">
    <source>
        <dbReference type="Proteomes" id="UP000717585"/>
    </source>
</evidence>
<sequence>MANGRQPRRKGAPVAVNRRNPRNAKREAENVGRLLNTVREVHNTMQNLLEEGNDESEAQFIELLNRCVENLGNMEQAYPENVEVLDTYCEFLVEYSSFLDGDPVAAAAGFLDRAIAIEPDTSLSRYIQRARLNPDPAASVGQFIEGINRMVATNDRELKDAVCDMLDTVVEKYGELTEKLPVQQLHAAVDQTLASIGPLRSNPEVLISEASYVIQCTVGNTDEEAVQAAYHHASGLLTRSLEQWVPRINEDLTGDATPPAEARESAATMLMEVGDYDSVLAVCDQLLNMQPDHFDLRMMVARAFNEQSQFDEAREVLEDLRVDISQADGQDPEVAQFRQMVEDALEQLARVQRQAPEAGK</sequence>
<reference evidence="3" key="1">
    <citation type="submission" date="2021-05" db="EMBL/GenBank/DDBJ databases">
        <title>A free-living protist that lacks canonical eukaryotic 1 DNA replication and segregation systems.</title>
        <authorList>
            <person name="Salas-Leiva D.E."/>
            <person name="Tromer E.C."/>
            <person name="Curtis B.A."/>
            <person name="Jerlstrom-Hultqvist J."/>
            <person name="Kolisko M."/>
            <person name="Yi Z."/>
            <person name="Salas-Leiva J.S."/>
            <person name="Gallot-Lavallee L."/>
            <person name="Kops G.J.P.L."/>
            <person name="Archibald J.M."/>
            <person name="Simpson A.G.B."/>
            <person name="Roger A.J."/>
        </authorList>
    </citation>
    <scope>NUCLEOTIDE SEQUENCE</scope>
    <source>
        <strain evidence="3">BICM</strain>
    </source>
</reference>
<evidence type="ECO:0000256" key="2">
    <source>
        <dbReference type="SAM" id="MobiDB-lite"/>
    </source>
</evidence>
<feature type="coiled-coil region" evidence="1">
    <location>
        <begin position="310"/>
        <end position="354"/>
    </location>
</feature>
<evidence type="ECO:0000256" key="1">
    <source>
        <dbReference type="SAM" id="Coils"/>
    </source>
</evidence>
<dbReference type="AlphaFoldDB" id="A0A8J6AXN4"/>
<dbReference type="SUPFAM" id="SSF48452">
    <property type="entry name" value="TPR-like"/>
    <property type="match status" value="1"/>
</dbReference>
<keyword evidence="1" id="KW-0175">Coiled coil</keyword>
<feature type="compositionally biased region" description="Basic residues" evidence="2">
    <location>
        <begin position="1"/>
        <end position="11"/>
    </location>
</feature>
<name>A0A8J6AXN4_9EUKA</name>
<keyword evidence="4" id="KW-1185">Reference proteome</keyword>
<feature type="region of interest" description="Disordered" evidence="2">
    <location>
        <begin position="1"/>
        <end position="29"/>
    </location>
</feature>
<gene>
    <name evidence="3" type="ORF">J8273_8472</name>
</gene>
<dbReference type="InterPro" id="IPR011990">
    <property type="entry name" value="TPR-like_helical_dom_sf"/>
</dbReference>
<proteinExistence type="predicted"/>
<protein>
    <submittedName>
        <fullName evidence="3">Tetratricopeptide repeat</fullName>
    </submittedName>
</protein>
<evidence type="ECO:0000313" key="3">
    <source>
        <dbReference type="EMBL" id="KAG9389794.1"/>
    </source>
</evidence>
<dbReference type="Pfam" id="PF14559">
    <property type="entry name" value="TPR_19"/>
    <property type="match status" value="1"/>
</dbReference>
<comment type="caution">
    <text evidence="3">The sequence shown here is derived from an EMBL/GenBank/DDBJ whole genome shotgun (WGS) entry which is preliminary data.</text>
</comment>
<dbReference type="EMBL" id="JAHDYR010000067">
    <property type="protein sequence ID" value="KAG9389794.1"/>
    <property type="molecule type" value="Genomic_DNA"/>
</dbReference>
<dbReference type="Gene3D" id="1.25.40.10">
    <property type="entry name" value="Tetratricopeptide repeat domain"/>
    <property type="match status" value="1"/>
</dbReference>
<dbReference type="Proteomes" id="UP000717585">
    <property type="component" value="Unassembled WGS sequence"/>
</dbReference>
<accession>A0A8J6AXN4</accession>
<organism evidence="3 4">
    <name type="scientific">Carpediemonas membranifera</name>
    <dbReference type="NCBI Taxonomy" id="201153"/>
    <lineage>
        <taxon>Eukaryota</taxon>
        <taxon>Metamonada</taxon>
        <taxon>Carpediemonas-like organisms</taxon>
        <taxon>Carpediemonas</taxon>
    </lineage>
</organism>